<evidence type="ECO:0000256" key="5">
    <source>
        <dbReference type="ARBA" id="ARBA00023242"/>
    </source>
</evidence>
<evidence type="ECO:0000256" key="2">
    <source>
        <dbReference type="ARBA" id="ARBA00023015"/>
    </source>
</evidence>
<dbReference type="Proteomes" id="UP001153076">
    <property type="component" value="Unassembled WGS sequence"/>
</dbReference>
<feature type="compositionally biased region" description="Basic and acidic residues" evidence="7">
    <location>
        <begin position="374"/>
        <end position="383"/>
    </location>
</feature>
<feature type="compositionally biased region" description="Acidic residues" evidence="7">
    <location>
        <begin position="389"/>
        <end position="405"/>
    </location>
</feature>
<dbReference type="InterPro" id="IPR039605">
    <property type="entry name" value="AHL"/>
</dbReference>
<dbReference type="Pfam" id="PF03479">
    <property type="entry name" value="PCC"/>
    <property type="match status" value="1"/>
</dbReference>
<dbReference type="PANTHER" id="PTHR31500">
    <property type="entry name" value="AT-HOOK MOTIF NUCLEAR-LOCALIZED PROTEIN 9"/>
    <property type="match status" value="1"/>
</dbReference>
<dbReference type="GO" id="GO:0005634">
    <property type="term" value="C:nucleus"/>
    <property type="evidence" value="ECO:0007669"/>
    <property type="project" value="UniProtKB-SubCell"/>
</dbReference>
<evidence type="ECO:0000256" key="3">
    <source>
        <dbReference type="ARBA" id="ARBA00023125"/>
    </source>
</evidence>
<sequence length="414" mass="43614">MEGKEELSSGVTVKGGEAPQGFCLSARPENPSQPGASTMAATPPVAMGAPSSDGRKKRGRPRKYGPDGTPAAALSPMPISASIPLTGGEFSGWKQPKVRSFQTVKKAQKLESEKLDKNQMIVGIDTFRVLRWPTVPGCGKQLGLSFEWLLADKKTNKTGDRLAYLVGANFTPHVITVNAGEDVAMKILSFSQQESRAICVLSASGSISNVTLRQPNSSGGTLTYEGRFEILSLTGSFMPTDNGIMKSRSGGMSVSLAGPDGRVLGGGLAGLLVAASPVQVVLGSFLPGHHQEQKPKKQRIEHTTPVMPAIVNPAPVPAPVPAPAPAPVQAQAQAQAQVQTQTQTQEGGYGGHKVNFTSPPSFHVNLPCMNSTQDSRDLEHDHNLSSPDGESDDDDDDCDDDDDIDSPSNLEISG</sequence>
<comment type="domain">
    <text evidence="6">The PPC domain mediates interactions between AHL proteins.</text>
</comment>
<dbReference type="CDD" id="cd11378">
    <property type="entry name" value="DUF296"/>
    <property type="match status" value="1"/>
</dbReference>
<feature type="compositionally biased region" description="Low complexity" evidence="7">
    <location>
        <begin position="327"/>
        <end position="345"/>
    </location>
</feature>
<dbReference type="FunFam" id="3.30.1330.80:FF:000003">
    <property type="entry name" value="AT-hook motif nuclear-localized protein 1-like"/>
    <property type="match status" value="1"/>
</dbReference>
<feature type="region of interest" description="Disordered" evidence="7">
    <location>
        <begin position="1"/>
        <end position="77"/>
    </location>
</feature>
<keyword evidence="10" id="KW-1185">Reference proteome</keyword>
<dbReference type="SUPFAM" id="SSF117856">
    <property type="entry name" value="AF0104/ALDC/Ptd012-like"/>
    <property type="match status" value="1"/>
</dbReference>
<comment type="function">
    <text evidence="6">Transcription factor that specifically binds AT-rich DNA sequences related to the nuclear matrix attachment regions (MARs).</text>
</comment>
<keyword evidence="5 6" id="KW-0539">Nucleus</keyword>
<keyword evidence="3 6" id="KW-0238">DNA-binding</keyword>
<feature type="domain" description="PPC" evidence="8">
    <location>
        <begin position="167"/>
        <end position="306"/>
    </location>
</feature>
<gene>
    <name evidence="9" type="ORF">Cgig2_010534</name>
</gene>
<comment type="subcellular location">
    <subcellularLocation>
        <location evidence="1 6">Nucleus</location>
    </subcellularLocation>
</comment>
<evidence type="ECO:0000313" key="9">
    <source>
        <dbReference type="EMBL" id="KAJ8448647.1"/>
    </source>
</evidence>
<dbReference type="AlphaFoldDB" id="A0A9Q1QND9"/>
<evidence type="ECO:0000313" key="10">
    <source>
        <dbReference type="Proteomes" id="UP001153076"/>
    </source>
</evidence>
<proteinExistence type="predicted"/>
<accession>A0A9Q1QND9</accession>
<feature type="compositionally biased region" description="Polar residues" evidence="7">
    <location>
        <begin position="30"/>
        <end position="40"/>
    </location>
</feature>
<dbReference type="EMBL" id="JAKOGI010000028">
    <property type="protein sequence ID" value="KAJ8448647.1"/>
    <property type="molecule type" value="Genomic_DNA"/>
</dbReference>
<keyword evidence="2 6" id="KW-0805">Transcription regulation</keyword>
<dbReference type="GO" id="GO:0003680">
    <property type="term" value="F:minor groove of adenine-thymine-rich DNA binding"/>
    <property type="evidence" value="ECO:0007669"/>
    <property type="project" value="UniProtKB-UniRule"/>
</dbReference>
<evidence type="ECO:0000256" key="4">
    <source>
        <dbReference type="ARBA" id="ARBA00023163"/>
    </source>
</evidence>
<evidence type="ECO:0000256" key="7">
    <source>
        <dbReference type="SAM" id="MobiDB-lite"/>
    </source>
</evidence>
<dbReference type="Gene3D" id="3.30.1330.80">
    <property type="entry name" value="Hypothetical protein, similar to alpha- acetolactate decarboxylase, domain 2"/>
    <property type="match status" value="1"/>
</dbReference>
<organism evidence="9 10">
    <name type="scientific">Carnegiea gigantea</name>
    <dbReference type="NCBI Taxonomy" id="171969"/>
    <lineage>
        <taxon>Eukaryota</taxon>
        <taxon>Viridiplantae</taxon>
        <taxon>Streptophyta</taxon>
        <taxon>Embryophyta</taxon>
        <taxon>Tracheophyta</taxon>
        <taxon>Spermatophyta</taxon>
        <taxon>Magnoliopsida</taxon>
        <taxon>eudicotyledons</taxon>
        <taxon>Gunneridae</taxon>
        <taxon>Pentapetalae</taxon>
        <taxon>Caryophyllales</taxon>
        <taxon>Cactineae</taxon>
        <taxon>Cactaceae</taxon>
        <taxon>Cactoideae</taxon>
        <taxon>Echinocereeae</taxon>
        <taxon>Carnegiea</taxon>
    </lineage>
</organism>
<keyword evidence="4 6" id="KW-0804">Transcription</keyword>
<feature type="region of interest" description="Disordered" evidence="7">
    <location>
        <begin position="311"/>
        <end position="414"/>
    </location>
</feature>
<comment type="caution">
    <text evidence="9">The sequence shown here is derived from an EMBL/GenBank/DDBJ whole genome shotgun (WGS) entry which is preliminary data.</text>
</comment>
<feature type="compositionally biased region" description="Pro residues" evidence="7">
    <location>
        <begin position="314"/>
        <end position="326"/>
    </location>
</feature>
<evidence type="ECO:0000259" key="8">
    <source>
        <dbReference type="PROSITE" id="PS51742"/>
    </source>
</evidence>
<name>A0A9Q1QND9_9CARY</name>
<dbReference type="InterPro" id="IPR005175">
    <property type="entry name" value="PPC_dom"/>
</dbReference>
<protein>
    <recommendedName>
        <fullName evidence="6">AT-hook motif nuclear-localized protein</fullName>
    </recommendedName>
</protein>
<reference evidence="9" key="1">
    <citation type="submission" date="2022-04" db="EMBL/GenBank/DDBJ databases">
        <title>Carnegiea gigantea Genome sequencing and assembly v2.</title>
        <authorList>
            <person name="Copetti D."/>
            <person name="Sanderson M.J."/>
            <person name="Burquez A."/>
            <person name="Wojciechowski M.F."/>
        </authorList>
    </citation>
    <scope>NUCLEOTIDE SEQUENCE</scope>
    <source>
        <strain evidence="9">SGP5-SGP5p</strain>
        <tissue evidence="9">Aerial part</tissue>
    </source>
</reference>
<evidence type="ECO:0000256" key="6">
    <source>
        <dbReference type="RuleBase" id="RU367031"/>
    </source>
</evidence>
<evidence type="ECO:0000256" key="1">
    <source>
        <dbReference type="ARBA" id="ARBA00004123"/>
    </source>
</evidence>
<dbReference type="OrthoDB" id="2014829at2759"/>
<dbReference type="PROSITE" id="PS51742">
    <property type="entry name" value="PPC"/>
    <property type="match status" value="1"/>
</dbReference>
<dbReference type="PANTHER" id="PTHR31500:SF18">
    <property type="entry name" value="AT-HOOK MOTIF NUCLEAR-LOCALIZED PROTEIN 3"/>
    <property type="match status" value="1"/>
</dbReference>